<gene>
    <name evidence="6" type="ORF">EV03_1820</name>
</gene>
<reference evidence="7" key="1">
    <citation type="journal article" date="2014" name="Sci. Data">
        <title>Genomes of diverse isolates of the marine cyanobacterium Prochlorococcus.</title>
        <authorList>
            <person name="Biller S."/>
            <person name="Berube P."/>
            <person name="Thompson J."/>
            <person name="Kelly L."/>
            <person name="Roggensack S."/>
            <person name="Awad L."/>
            <person name="Roache-Johnson K."/>
            <person name="Ding H."/>
            <person name="Giovannoni S.J."/>
            <person name="Moore L.R."/>
            <person name="Chisholm S.W."/>
        </authorList>
    </citation>
    <scope>NUCLEOTIDE SEQUENCE [LARGE SCALE GENOMIC DNA]</scope>
    <source>
        <strain evidence="7">PAC1</strain>
    </source>
</reference>
<name>A0A0A2C1P9_PROMR</name>
<organism evidence="6 7">
    <name type="scientific">Prochlorococcus marinus str. PAC1</name>
    <dbReference type="NCBI Taxonomy" id="59924"/>
    <lineage>
        <taxon>Bacteria</taxon>
        <taxon>Bacillati</taxon>
        <taxon>Cyanobacteriota</taxon>
        <taxon>Cyanophyceae</taxon>
        <taxon>Synechococcales</taxon>
        <taxon>Prochlorococcaceae</taxon>
        <taxon>Prochlorococcus</taxon>
    </lineage>
</organism>
<sequence length="451" mass="50655">MENHSLTKSPLSLPSFSIPKISLFIGLTITGQWVLSDVVHIPGGGLGLLLGLACIFYFLKPGKVSFDVPSTVQGWVRRCHDVLENFEYLLEDGEQSERKKERINSLQKIIDRSEDQSIGFLKTKGVKLPDKEQLEKVLGINNQIKVSFPPALPVRDRNWILPDLIQEQDFIVYSLALPMSAADLLWIKNIPTDQPAWLMVASKESTDWSDERNALEAQLPDRWTNRVLKWDGSQTEMATALSPIKKLLENPKKNTDITKQRLLSRLHTSWQKDLEKLRREKFKVIQTRSQWIVAGIVFASPVASTDLLAVAVVNGLMIKEMSKIWSSKMKPELLEAVSRQLAMAAIAQGVVEWSGQSLLSLAKLDGSSWVAAGTIQALSAAYLTRVVGRSMADWMALNNGVTQPDLELIKQQAPQLVSKAAELERVDWMAFLKQSKEWIQSQSINYKVKSV</sequence>
<keyword evidence="3 5" id="KW-1133">Transmembrane helix</keyword>
<dbReference type="EMBL" id="JNAX01000015">
    <property type="protein sequence ID" value="KGG19437.1"/>
    <property type="molecule type" value="Genomic_DNA"/>
</dbReference>
<keyword evidence="2 5" id="KW-0812">Transmembrane</keyword>
<evidence type="ECO:0000256" key="1">
    <source>
        <dbReference type="ARBA" id="ARBA00004141"/>
    </source>
</evidence>
<dbReference type="GO" id="GO:0016020">
    <property type="term" value="C:membrane"/>
    <property type="evidence" value="ECO:0007669"/>
    <property type="project" value="UniProtKB-SubCell"/>
</dbReference>
<comment type="caution">
    <text evidence="6">The sequence shown here is derived from an EMBL/GenBank/DDBJ whole genome shotgun (WGS) entry which is preliminary data.</text>
</comment>
<evidence type="ECO:0000256" key="5">
    <source>
        <dbReference type="SAM" id="Phobius"/>
    </source>
</evidence>
<dbReference type="InterPro" id="IPR021147">
    <property type="entry name" value="DUF697"/>
</dbReference>
<dbReference type="RefSeq" id="WP_036907046.1">
    <property type="nucleotide sequence ID" value="NZ_CP138967.1"/>
</dbReference>
<evidence type="ECO:0000256" key="4">
    <source>
        <dbReference type="ARBA" id="ARBA00023136"/>
    </source>
</evidence>
<feature type="transmembrane region" description="Helical" evidence="5">
    <location>
        <begin position="41"/>
        <end position="59"/>
    </location>
</feature>
<feature type="transmembrane region" description="Helical" evidence="5">
    <location>
        <begin position="12"/>
        <end position="35"/>
    </location>
</feature>
<protein>
    <submittedName>
        <fullName evidence="6">Membrane associated GTPase</fullName>
    </submittedName>
</protein>
<dbReference type="Proteomes" id="UP000030392">
    <property type="component" value="Unassembled WGS sequence"/>
</dbReference>
<evidence type="ECO:0000256" key="2">
    <source>
        <dbReference type="ARBA" id="ARBA00022692"/>
    </source>
</evidence>
<accession>A0A0A2C1P9</accession>
<evidence type="ECO:0000313" key="6">
    <source>
        <dbReference type="EMBL" id="KGG19437.1"/>
    </source>
</evidence>
<evidence type="ECO:0000256" key="3">
    <source>
        <dbReference type="ARBA" id="ARBA00022989"/>
    </source>
</evidence>
<proteinExistence type="predicted"/>
<keyword evidence="4 5" id="KW-0472">Membrane</keyword>
<dbReference type="AlphaFoldDB" id="A0A0A2C1P9"/>
<dbReference type="Pfam" id="PF05128">
    <property type="entry name" value="DUF697"/>
    <property type="match status" value="1"/>
</dbReference>
<evidence type="ECO:0000313" key="7">
    <source>
        <dbReference type="Proteomes" id="UP000030392"/>
    </source>
</evidence>
<comment type="subcellular location">
    <subcellularLocation>
        <location evidence="1">Membrane</location>
        <topology evidence="1">Multi-pass membrane protein</topology>
    </subcellularLocation>
</comment>
<feature type="transmembrane region" description="Helical" evidence="5">
    <location>
        <begin position="291"/>
        <end position="318"/>
    </location>
</feature>